<dbReference type="PANTHER" id="PTHR28008">
    <property type="entry name" value="DOMAIN PROTEIN, PUTATIVE (AFU_ORTHOLOGUE AFUA_3G10980)-RELATED"/>
    <property type="match status" value="1"/>
</dbReference>
<keyword evidence="1" id="KW-1133">Transmembrane helix</keyword>
<name>A0ABU1VSE9_9GAMM</name>
<keyword evidence="1" id="KW-0472">Membrane</keyword>
<reference evidence="2 3" key="1">
    <citation type="submission" date="2023-07" db="EMBL/GenBank/DDBJ databases">
        <title>Sorghum-associated microbial communities from plants grown in Nebraska, USA.</title>
        <authorList>
            <person name="Schachtman D."/>
        </authorList>
    </citation>
    <scope>NUCLEOTIDE SEQUENCE [LARGE SCALE GENOMIC DNA]</scope>
    <source>
        <strain evidence="2 3">BE187</strain>
    </source>
</reference>
<gene>
    <name evidence="2" type="ORF">J2X04_002786</name>
</gene>
<keyword evidence="3" id="KW-1185">Reference proteome</keyword>
<feature type="transmembrane region" description="Helical" evidence="1">
    <location>
        <begin position="65"/>
        <end position="85"/>
    </location>
</feature>
<accession>A0ABU1VSE9</accession>
<comment type="caution">
    <text evidence="2">The sequence shown here is derived from an EMBL/GenBank/DDBJ whole genome shotgun (WGS) entry which is preliminary data.</text>
</comment>
<protein>
    <submittedName>
        <fullName evidence="2">VanZ family protein</fullName>
    </submittedName>
</protein>
<organism evidence="2 3">
    <name type="scientific">Agrilutibacter niabensis</name>
    <dbReference type="NCBI Taxonomy" id="380628"/>
    <lineage>
        <taxon>Bacteria</taxon>
        <taxon>Pseudomonadati</taxon>
        <taxon>Pseudomonadota</taxon>
        <taxon>Gammaproteobacteria</taxon>
        <taxon>Lysobacterales</taxon>
        <taxon>Lysobacteraceae</taxon>
        <taxon>Agrilutibacter</taxon>
    </lineage>
</organism>
<dbReference type="Proteomes" id="UP001267878">
    <property type="component" value="Unassembled WGS sequence"/>
</dbReference>
<evidence type="ECO:0000313" key="3">
    <source>
        <dbReference type="Proteomes" id="UP001267878"/>
    </source>
</evidence>
<proteinExistence type="predicted"/>
<sequence length="126" mass="13932">MRDFRRPRLWLALWWLAIAAVIVLSLTPPPPMHVPRNFDKVEHLLSYGFLATGAVLLFARWRAQLCAATGLVAMGIALEFAQGMLTRTRMADPADAAANATGVLLGLLLAFTPVARWLQRLDARLP</sequence>
<keyword evidence="1" id="KW-0812">Transmembrane</keyword>
<dbReference type="EMBL" id="JAVDVW010000002">
    <property type="protein sequence ID" value="MDR7100405.1"/>
    <property type="molecule type" value="Genomic_DNA"/>
</dbReference>
<feature type="transmembrane region" description="Helical" evidence="1">
    <location>
        <begin position="41"/>
        <end position="58"/>
    </location>
</feature>
<feature type="transmembrane region" description="Helical" evidence="1">
    <location>
        <begin position="97"/>
        <end position="118"/>
    </location>
</feature>
<dbReference type="PANTHER" id="PTHR28008:SF1">
    <property type="entry name" value="DOMAIN PROTEIN, PUTATIVE (AFU_ORTHOLOGUE AFUA_3G10980)-RELATED"/>
    <property type="match status" value="1"/>
</dbReference>
<evidence type="ECO:0000313" key="2">
    <source>
        <dbReference type="EMBL" id="MDR7100405.1"/>
    </source>
</evidence>
<dbReference type="RefSeq" id="WP_310055140.1">
    <property type="nucleotide sequence ID" value="NZ_JAVDVW010000002.1"/>
</dbReference>
<evidence type="ECO:0000256" key="1">
    <source>
        <dbReference type="SAM" id="Phobius"/>
    </source>
</evidence>